<feature type="compositionally biased region" description="Basic and acidic residues" evidence="1">
    <location>
        <begin position="39"/>
        <end position="58"/>
    </location>
</feature>
<protein>
    <submittedName>
        <fullName evidence="2">Uncharacterized protein</fullName>
    </submittedName>
</protein>
<reference evidence="2 3" key="1">
    <citation type="submission" date="2006-10" db="EMBL/GenBank/DDBJ databases">
        <title>Complete sequence of Syntrophobacter fumaroxidans MPOB.</title>
        <authorList>
            <consortium name="US DOE Joint Genome Institute"/>
            <person name="Copeland A."/>
            <person name="Lucas S."/>
            <person name="Lapidus A."/>
            <person name="Barry K."/>
            <person name="Detter J.C."/>
            <person name="Glavina del Rio T."/>
            <person name="Hammon N."/>
            <person name="Israni S."/>
            <person name="Pitluck S."/>
            <person name="Goltsman E.G."/>
            <person name="Martinez M."/>
            <person name="Schmutz J."/>
            <person name="Larimer F."/>
            <person name="Land M."/>
            <person name="Hauser L."/>
            <person name="Kyrpides N."/>
            <person name="Kim E."/>
            <person name="Boone D.R."/>
            <person name="Brockman F."/>
            <person name="Culley D."/>
            <person name="Ferry J."/>
            <person name="Gunsalus R."/>
            <person name="McInerney M.J."/>
            <person name="Morrison M."/>
            <person name="Plugge C."/>
            <person name="Rohlin L."/>
            <person name="Scholten J."/>
            <person name="Sieber J."/>
            <person name="Stams A.J.M."/>
            <person name="Worm P."/>
            <person name="Henstra A.M."/>
            <person name="Richardson P."/>
        </authorList>
    </citation>
    <scope>NUCLEOTIDE SEQUENCE [LARGE SCALE GENOMIC DNA]</scope>
    <source>
        <strain evidence="3">DSM 10017 / MPOB</strain>
    </source>
</reference>
<keyword evidence="3" id="KW-1185">Reference proteome</keyword>
<sequence length="98" mass="10049">MVVAVDGTEALENLTSTCARKGNLPGDELSADSPLPARDGMRMEAGGSKDRQGTRDCRSGRLEVVAGSSVSGGNGFHVFEASEPSGAFECRGGDEESG</sequence>
<evidence type="ECO:0000313" key="2">
    <source>
        <dbReference type="EMBL" id="ABK17907.1"/>
    </source>
</evidence>
<dbReference type="InParanoid" id="A0LKF5"/>
<dbReference type="STRING" id="335543.Sfum_2225"/>
<proteinExistence type="predicted"/>
<evidence type="ECO:0000313" key="3">
    <source>
        <dbReference type="Proteomes" id="UP000001784"/>
    </source>
</evidence>
<organism evidence="2 3">
    <name type="scientific">Syntrophobacter fumaroxidans (strain DSM 10017 / MPOB)</name>
    <dbReference type="NCBI Taxonomy" id="335543"/>
    <lineage>
        <taxon>Bacteria</taxon>
        <taxon>Pseudomonadati</taxon>
        <taxon>Thermodesulfobacteriota</taxon>
        <taxon>Syntrophobacteria</taxon>
        <taxon>Syntrophobacterales</taxon>
        <taxon>Syntrophobacteraceae</taxon>
        <taxon>Syntrophobacter</taxon>
    </lineage>
</organism>
<name>A0LKF5_SYNFM</name>
<gene>
    <name evidence="2" type="ordered locus">Sfum_2225</name>
</gene>
<dbReference type="Proteomes" id="UP000001784">
    <property type="component" value="Chromosome"/>
</dbReference>
<dbReference type="KEGG" id="sfu:Sfum_2225"/>
<evidence type="ECO:0000256" key="1">
    <source>
        <dbReference type="SAM" id="MobiDB-lite"/>
    </source>
</evidence>
<dbReference type="HOGENOM" id="CLU_2332632_0_0_7"/>
<dbReference type="EMBL" id="CP000478">
    <property type="protein sequence ID" value="ABK17907.1"/>
    <property type="molecule type" value="Genomic_DNA"/>
</dbReference>
<dbReference type="AlphaFoldDB" id="A0LKF5"/>
<accession>A0LKF5</accession>
<feature type="region of interest" description="Disordered" evidence="1">
    <location>
        <begin position="19"/>
        <end position="58"/>
    </location>
</feature>